<proteinExistence type="predicted"/>
<comment type="caution">
    <text evidence="3">The sequence shown here is derived from an EMBL/GenBank/DDBJ whole genome shotgun (WGS) entry which is preliminary data.</text>
</comment>
<dbReference type="RefSeq" id="WP_146506648.1">
    <property type="nucleotide sequence ID" value="NZ_SIHI01000001.1"/>
</dbReference>
<organism evidence="3 4">
    <name type="scientific">Thalassoglobus neptunius</name>
    <dbReference type="NCBI Taxonomy" id="1938619"/>
    <lineage>
        <taxon>Bacteria</taxon>
        <taxon>Pseudomonadati</taxon>
        <taxon>Planctomycetota</taxon>
        <taxon>Planctomycetia</taxon>
        <taxon>Planctomycetales</taxon>
        <taxon>Planctomycetaceae</taxon>
        <taxon>Thalassoglobus</taxon>
    </lineage>
</organism>
<dbReference type="InterPro" id="IPR011033">
    <property type="entry name" value="PRC_barrel-like_sf"/>
</dbReference>
<evidence type="ECO:0000259" key="2">
    <source>
        <dbReference type="Pfam" id="PF05239"/>
    </source>
</evidence>
<evidence type="ECO:0000313" key="3">
    <source>
        <dbReference type="EMBL" id="TWT56720.1"/>
    </source>
</evidence>
<dbReference type="AlphaFoldDB" id="A0A5C5X1N5"/>
<dbReference type="Gene3D" id="2.30.30.240">
    <property type="entry name" value="PRC-barrel domain"/>
    <property type="match status" value="1"/>
</dbReference>
<feature type="compositionally biased region" description="Polar residues" evidence="1">
    <location>
        <begin position="1"/>
        <end position="14"/>
    </location>
</feature>
<protein>
    <submittedName>
        <fullName evidence="3">PRC-barrel domain protein</fullName>
    </submittedName>
</protein>
<evidence type="ECO:0000313" key="4">
    <source>
        <dbReference type="Proteomes" id="UP000317243"/>
    </source>
</evidence>
<gene>
    <name evidence="3" type="ORF">KOR42_00740</name>
</gene>
<feature type="region of interest" description="Disordered" evidence="1">
    <location>
        <begin position="1"/>
        <end position="21"/>
    </location>
</feature>
<reference evidence="3 4" key="1">
    <citation type="submission" date="2019-02" db="EMBL/GenBank/DDBJ databases">
        <title>Deep-cultivation of Planctomycetes and their phenomic and genomic characterization uncovers novel biology.</title>
        <authorList>
            <person name="Wiegand S."/>
            <person name="Jogler M."/>
            <person name="Boedeker C."/>
            <person name="Pinto D."/>
            <person name="Vollmers J."/>
            <person name="Rivas-Marin E."/>
            <person name="Kohn T."/>
            <person name="Peeters S.H."/>
            <person name="Heuer A."/>
            <person name="Rast P."/>
            <person name="Oberbeckmann S."/>
            <person name="Bunk B."/>
            <person name="Jeske O."/>
            <person name="Meyerdierks A."/>
            <person name="Storesund J.E."/>
            <person name="Kallscheuer N."/>
            <person name="Luecker S."/>
            <person name="Lage O.M."/>
            <person name="Pohl T."/>
            <person name="Merkel B.J."/>
            <person name="Hornburger P."/>
            <person name="Mueller R.-W."/>
            <person name="Bruemmer F."/>
            <person name="Labrenz M."/>
            <person name="Spormann A.M."/>
            <person name="Op Den Camp H."/>
            <person name="Overmann J."/>
            <person name="Amann R."/>
            <person name="Jetten M.S.M."/>
            <person name="Mascher T."/>
            <person name="Medema M.H."/>
            <person name="Devos D.P."/>
            <person name="Kaster A.-K."/>
            <person name="Ovreas L."/>
            <person name="Rohde M."/>
            <person name="Galperin M.Y."/>
            <person name="Jogler C."/>
        </authorList>
    </citation>
    <scope>NUCLEOTIDE SEQUENCE [LARGE SCALE GENOMIC DNA]</scope>
    <source>
        <strain evidence="3 4">KOR42</strain>
    </source>
</reference>
<keyword evidence="4" id="KW-1185">Reference proteome</keyword>
<name>A0A5C5X1N5_9PLAN</name>
<accession>A0A5C5X1N5</accession>
<evidence type="ECO:0000256" key="1">
    <source>
        <dbReference type="SAM" id="MobiDB-lite"/>
    </source>
</evidence>
<dbReference type="Proteomes" id="UP000317243">
    <property type="component" value="Unassembled WGS sequence"/>
</dbReference>
<dbReference type="SUPFAM" id="SSF50346">
    <property type="entry name" value="PRC-barrel domain"/>
    <property type="match status" value="1"/>
</dbReference>
<dbReference type="OrthoDB" id="286778at2"/>
<dbReference type="InterPro" id="IPR027275">
    <property type="entry name" value="PRC-brl_dom"/>
</dbReference>
<dbReference type="Pfam" id="PF05239">
    <property type="entry name" value="PRC"/>
    <property type="match status" value="1"/>
</dbReference>
<dbReference type="PANTHER" id="PTHR36505">
    <property type="entry name" value="BLR1072 PROTEIN"/>
    <property type="match status" value="1"/>
</dbReference>
<feature type="domain" description="PRC-barrel" evidence="2">
    <location>
        <begin position="11"/>
        <end position="84"/>
    </location>
</feature>
<sequence>MATTLARQPMSGSSVIGDDIKNRQDETLGTVHEIMIDCSTGRVAYVVMSSGGFLGFGNKLFAIPMTALELDTQDECMRLNASKDVFEESRGFDKDNWPNMADSQWETATHAHFEAPHYWEV</sequence>
<dbReference type="PANTHER" id="PTHR36505:SF1">
    <property type="entry name" value="BLR1072 PROTEIN"/>
    <property type="match status" value="1"/>
</dbReference>
<dbReference type="EMBL" id="SIHI01000001">
    <property type="protein sequence ID" value="TWT56720.1"/>
    <property type="molecule type" value="Genomic_DNA"/>
</dbReference>